<gene>
    <name evidence="3" type="ORF">AVDCRST_MAG68-208</name>
</gene>
<dbReference type="Pfam" id="PF00675">
    <property type="entry name" value="Peptidase_M16"/>
    <property type="match status" value="1"/>
</dbReference>
<feature type="domain" description="Peptidase M16 C-terminal" evidence="2">
    <location>
        <begin position="189"/>
        <end position="365"/>
    </location>
</feature>
<sequence length="435" mass="46653">MPPSAVFLPAPAIGAPPAPRVPRPERYALSNGLRVVAARMGELPQVVLRLVVPAGAAAEPREQPGTAAMVGHLLTEGTELHTAGELNARIDYLGALLHAHVGHDYAEAEAVLLHETLEEGIQLLAEVITRPAFPDAEVERIRNESLDALVAREDEPGNVADDRTSLAVFGAEHPYGRPSFGTAEGIAGVTRDQLVAFHEKHYRPVGSYLVVAGDFEPGALREMLEAAFAGWAGEAPPVEYPADPGPLNGEQIVVEWEDAAQSEIRIAGLGIDRRSPDWVCGAVANYILGGSTITGRLGANLREEKGWTYGANSAFTAGVARGGWTAHTAVDVEVTGAAVQEMLREMRRMAEELVDEGELRRARDAMVLSLPRAFETPGQVASRLGTLEAYGLAPDYWERYPAAVQAVTAEDVRRIARERFHPDRVVRVVVGGGMG</sequence>
<organism evidence="3">
    <name type="scientific">uncultured Gemmatimonadota bacterium</name>
    <dbReference type="NCBI Taxonomy" id="203437"/>
    <lineage>
        <taxon>Bacteria</taxon>
        <taxon>Pseudomonadati</taxon>
        <taxon>Gemmatimonadota</taxon>
        <taxon>environmental samples</taxon>
    </lineage>
</organism>
<dbReference type="AlphaFoldDB" id="A0A6J4K8D2"/>
<dbReference type="PANTHER" id="PTHR11851:SF224">
    <property type="entry name" value="PROCESSING PROTEASE"/>
    <property type="match status" value="1"/>
</dbReference>
<evidence type="ECO:0000259" key="2">
    <source>
        <dbReference type="Pfam" id="PF05193"/>
    </source>
</evidence>
<protein>
    <recommendedName>
        <fullName evidence="4">Insulinase family protein</fullName>
    </recommendedName>
</protein>
<evidence type="ECO:0000259" key="1">
    <source>
        <dbReference type="Pfam" id="PF00675"/>
    </source>
</evidence>
<dbReference type="InterPro" id="IPR050361">
    <property type="entry name" value="MPP/UQCRC_Complex"/>
</dbReference>
<reference evidence="3" key="1">
    <citation type="submission" date="2020-02" db="EMBL/GenBank/DDBJ databases">
        <authorList>
            <person name="Meier V. D."/>
        </authorList>
    </citation>
    <scope>NUCLEOTIDE SEQUENCE</scope>
    <source>
        <strain evidence="3">AVDCRST_MAG68</strain>
    </source>
</reference>
<dbReference type="GO" id="GO:0046872">
    <property type="term" value="F:metal ion binding"/>
    <property type="evidence" value="ECO:0007669"/>
    <property type="project" value="InterPro"/>
</dbReference>
<proteinExistence type="predicted"/>
<evidence type="ECO:0008006" key="4">
    <source>
        <dbReference type="Google" id="ProtNLM"/>
    </source>
</evidence>
<dbReference type="PANTHER" id="PTHR11851">
    <property type="entry name" value="METALLOPROTEASE"/>
    <property type="match status" value="1"/>
</dbReference>
<evidence type="ECO:0000313" key="3">
    <source>
        <dbReference type="EMBL" id="CAA9299012.1"/>
    </source>
</evidence>
<dbReference type="InterPro" id="IPR007863">
    <property type="entry name" value="Peptidase_M16_C"/>
</dbReference>
<dbReference type="EMBL" id="CADCTW010000019">
    <property type="protein sequence ID" value="CAA9299012.1"/>
    <property type="molecule type" value="Genomic_DNA"/>
</dbReference>
<dbReference type="Pfam" id="PF05193">
    <property type="entry name" value="Peptidase_M16_C"/>
    <property type="match status" value="1"/>
</dbReference>
<dbReference type="InterPro" id="IPR011249">
    <property type="entry name" value="Metalloenz_LuxS/M16"/>
</dbReference>
<feature type="domain" description="Peptidase M16 N-terminal" evidence="1">
    <location>
        <begin position="42"/>
        <end position="167"/>
    </location>
</feature>
<name>A0A6J4K8D2_9BACT</name>
<dbReference type="SUPFAM" id="SSF63411">
    <property type="entry name" value="LuxS/MPP-like metallohydrolase"/>
    <property type="match status" value="2"/>
</dbReference>
<dbReference type="Gene3D" id="3.30.830.10">
    <property type="entry name" value="Metalloenzyme, LuxS/M16 peptidase-like"/>
    <property type="match status" value="2"/>
</dbReference>
<accession>A0A6J4K8D2</accession>
<dbReference type="InterPro" id="IPR011765">
    <property type="entry name" value="Pept_M16_N"/>
</dbReference>